<keyword evidence="7" id="KW-1185">Reference proteome</keyword>
<dbReference type="Pfam" id="PF07690">
    <property type="entry name" value="MFS_1"/>
    <property type="match status" value="1"/>
</dbReference>
<dbReference type="RefSeq" id="XP_029006077.1">
    <property type="nucleotide sequence ID" value="XM_029150244.3"/>
</dbReference>
<dbReference type="AlphaFoldDB" id="A0A6P7MI80"/>
<evidence type="ECO:0000256" key="6">
    <source>
        <dbReference type="ARBA" id="ARBA00038193"/>
    </source>
</evidence>
<evidence type="ECO:0000256" key="1">
    <source>
        <dbReference type="ARBA" id="ARBA00004141"/>
    </source>
</evidence>
<dbReference type="GO" id="GO:0008506">
    <property type="term" value="F:sucrose:proton symporter activity"/>
    <property type="evidence" value="ECO:0007669"/>
    <property type="project" value="TreeGrafter"/>
</dbReference>
<evidence type="ECO:0000256" key="5">
    <source>
        <dbReference type="ARBA" id="ARBA00023136"/>
    </source>
</evidence>
<dbReference type="InterPro" id="IPR011701">
    <property type="entry name" value="MFS"/>
</dbReference>
<dbReference type="SUPFAM" id="SSF103473">
    <property type="entry name" value="MFS general substrate transporter"/>
    <property type="match status" value="1"/>
</dbReference>
<dbReference type="GO" id="GO:0016020">
    <property type="term" value="C:membrane"/>
    <property type="evidence" value="ECO:0007669"/>
    <property type="project" value="UniProtKB-SubCell"/>
</dbReference>
<organism evidence="7 8">
    <name type="scientific">Betta splendens</name>
    <name type="common">Siamese fighting fish</name>
    <dbReference type="NCBI Taxonomy" id="158456"/>
    <lineage>
        <taxon>Eukaryota</taxon>
        <taxon>Metazoa</taxon>
        <taxon>Chordata</taxon>
        <taxon>Craniata</taxon>
        <taxon>Vertebrata</taxon>
        <taxon>Euteleostomi</taxon>
        <taxon>Actinopterygii</taxon>
        <taxon>Neopterygii</taxon>
        <taxon>Teleostei</taxon>
        <taxon>Neoteleostei</taxon>
        <taxon>Acanthomorphata</taxon>
        <taxon>Anabantaria</taxon>
        <taxon>Anabantiformes</taxon>
        <taxon>Anabantoidei</taxon>
        <taxon>Osphronemidae</taxon>
        <taxon>Betta</taxon>
    </lineage>
</organism>
<accession>A0A6P7MI80</accession>
<dbReference type="PANTHER" id="PTHR19432">
    <property type="entry name" value="SUGAR TRANSPORTER"/>
    <property type="match status" value="1"/>
</dbReference>
<dbReference type="FunFam" id="1.20.1250.20:FF:000193">
    <property type="entry name" value="Solute carrier family 45 member 3"/>
    <property type="match status" value="1"/>
</dbReference>
<dbReference type="Proteomes" id="UP000515150">
    <property type="component" value="Chromosome 5"/>
</dbReference>
<evidence type="ECO:0000313" key="7">
    <source>
        <dbReference type="Proteomes" id="UP000515150"/>
    </source>
</evidence>
<reference evidence="8" key="1">
    <citation type="submission" date="2025-08" db="UniProtKB">
        <authorList>
            <consortium name="RefSeq"/>
        </authorList>
    </citation>
    <scope>IDENTIFICATION</scope>
</reference>
<dbReference type="KEGG" id="bspl:114855250"/>
<dbReference type="Gene3D" id="1.20.1250.20">
    <property type="entry name" value="MFS general substrate transporter like domains"/>
    <property type="match status" value="1"/>
</dbReference>
<proteinExistence type="inferred from homology"/>
<evidence type="ECO:0000256" key="2">
    <source>
        <dbReference type="ARBA" id="ARBA00022448"/>
    </source>
</evidence>
<gene>
    <name evidence="8" type="primary">LOC114855250</name>
</gene>
<keyword evidence="5" id="KW-0472">Membrane</keyword>
<keyword evidence="3" id="KW-0812">Transmembrane</keyword>
<name>A0A6P7MI80_BETSP</name>
<comment type="similarity">
    <text evidence="6">Belongs to the glycoside-pentoside-hexuronide (GPH) cation symporter transporter (TC 2.A.2) family.</text>
</comment>
<dbReference type="GeneID" id="114855250"/>
<keyword evidence="4" id="KW-1133">Transmembrane helix</keyword>
<dbReference type="InterPro" id="IPR036259">
    <property type="entry name" value="MFS_trans_sf"/>
</dbReference>
<evidence type="ECO:0000256" key="3">
    <source>
        <dbReference type="ARBA" id="ARBA00022692"/>
    </source>
</evidence>
<comment type="subcellular location">
    <subcellularLocation>
        <location evidence="1">Membrane</location>
        <topology evidence="1">Multi-pass membrane protein</topology>
    </subcellularLocation>
</comment>
<sequence length="536" mass="58539">MTDLLHGSMWKFLLVNTLPCGLEACMSAVTVYIPPLLLQAGMEKRYMTMVLALAPVLGMIFIPMIGSASDSHQSRFGRRRPFIWMLSLGILLGLQIMPQARRLAVLMSPQHHHWLEAAMQATAVSLLNFCGQACLTLLVALLSDLFPEQEENSRAFSVYSMMVSLGGCLGFLLPAVDWRNIPVAAYLGGQEAFIYALLTVIFLSCLLTTAFIPEEAGAAGGREAAVDRRLKSGSSGCCPHWLQLQPRSVWVALNQCVSALRSTVSRVYAACVQVPTVMWRLFVADLCNWMALMSVIFFFADFMGEGLYQGVPSAEPESEERKQFDEGVRMGSLTLFLQFMVSVLCSVLMDGLVARLGPRVVFFSSGALLVVTTAVMTVSHSVVTVTVMAALTGYTVCVLHVLPYTLLCQYHSNKQVYFTTSNSISYLLRHNSKPEAARAHSAGHSEGEKPSEDVPDGAPHVSLLVAAADGQRGMCYDMAILESAYLISEVLPALCLGSVVQLANSVRAYMASACCFSVLAFLFSTRIIYSHTDLNR</sequence>
<evidence type="ECO:0000256" key="4">
    <source>
        <dbReference type="ARBA" id="ARBA00022989"/>
    </source>
</evidence>
<evidence type="ECO:0000313" key="8">
    <source>
        <dbReference type="RefSeq" id="XP_029006077.1"/>
    </source>
</evidence>
<keyword evidence="2" id="KW-0813">Transport</keyword>
<dbReference type="PANTHER" id="PTHR19432:SF37">
    <property type="entry name" value="SOLUTE CARRIER FAMILY 45 MEMBER 3"/>
    <property type="match status" value="1"/>
</dbReference>
<protein>
    <submittedName>
        <fullName evidence="8">Solute carrier family 45 member 3 isoform X2</fullName>
    </submittedName>
</protein>